<protein>
    <submittedName>
        <fullName evidence="1">Uncharacterized protein</fullName>
    </submittedName>
</protein>
<evidence type="ECO:0000313" key="2">
    <source>
        <dbReference type="Proteomes" id="UP001174839"/>
    </source>
</evidence>
<keyword evidence="2" id="KW-1185">Reference proteome</keyword>
<sequence>MKKSNNNTTGRVAESGYGYLHVTQDADFAKRLILKSQASTDRARKVHELNKMLQNIKDKYGIK</sequence>
<name>A0ABT7WFB7_9FLAO</name>
<dbReference type="EMBL" id="JAUDUY010000004">
    <property type="protein sequence ID" value="MDM9631610.1"/>
    <property type="molecule type" value="Genomic_DNA"/>
</dbReference>
<comment type="caution">
    <text evidence="1">The sequence shown here is derived from an EMBL/GenBank/DDBJ whole genome shotgun (WGS) entry which is preliminary data.</text>
</comment>
<evidence type="ECO:0000313" key="1">
    <source>
        <dbReference type="EMBL" id="MDM9631610.1"/>
    </source>
</evidence>
<accession>A0ABT7WFB7</accession>
<reference evidence="1" key="1">
    <citation type="submission" date="2023-06" db="EMBL/GenBank/DDBJ databases">
        <title>Robiginitalea aurantiacus sp. nov. and Algoriphagus sediminis sp. nov., isolated from coastal sediment.</title>
        <authorList>
            <person name="Zhou Z.Y."/>
            <person name="An J."/>
            <person name="Jia Y.W."/>
            <person name="Du Z.J."/>
        </authorList>
    </citation>
    <scope>NUCLEOTIDE SEQUENCE</scope>
    <source>
        <strain evidence="1">M39</strain>
    </source>
</reference>
<proteinExistence type="predicted"/>
<organism evidence="1 2">
    <name type="scientific">Robiginitalea aurantiaca</name>
    <dbReference type="NCBI Taxonomy" id="3056915"/>
    <lineage>
        <taxon>Bacteria</taxon>
        <taxon>Pseudomonadati</taxon>
        <taxon>Bacteroidota</taxon>
        <taxon>Flavobacteriia</taxon>
        <taxon>Flavobacteriales</taxon>
        <taxon>Flavobacteriaceae</taxon>
        <taxon>Robiginitalea</taxon>
    </lineage>
</organism>
<gene>
    <name evidence="1" type="ORF">QU605_09020</name>
</gene>
<dbReference type="Proteomes" id="UP001174839">
    <property type="component" value="Unassembled WGS sequence"/>
</dbReference>
<dbReference type="RefSeq" id="WP_289724976.1">
    <property type="nucleotide sequence ID" value="NZ_JAUDUY010000004.1"/>
</dbReference>